<evidence type="ECO:0000313" key="3">
    <source>
        <dbReference type="Proteomes" id="UP000223749"/>
    </source>
</evidence>
<dbReference type="InterPro" id="IPR007437">
    <property type="entry name" value="DUF486"/>
</dbReference>
<dbReference type="EMBL" id="CP024091">
    <property type="protein sequence ID" value="ATP55499.1"/>
    <property type="molecule type" value="Genomic_DNA"/>
</dbReference>
<dbReference type="Pfam" id="PF04342">
    <property type="entry name" value="DMT_6"/>
    <property type="match status" value="1"/>
</dbReference>
<dbReference type="PANTHER" id="PTHR38482:SF1">
    <property type="entry name" value="DMT FAMILY PROTEIN"/>
    <property type="match status" value="1"/>
</dbReference>
<sequence length="122" mass="14090">MKYFYTIGLLVLSNSFMTLAWYGHLKFFPKNSAYSPSLWTIILLSWAIAFFEYCFQVPANRIGSSELSGPFSLMQLKVLQEVITLIVFVIFSSLAFKNFHFNYNHLIGFSLLIGAVYFIFRA</sequence>
<name>A0A2D1U1M6_9SPHI</name>
<gene>
    <name evidence="2" type="ORF">CPT03_02990</name>
</gene>
<evidence type="ECO:0000313" key="2">
    <source>
        <dbReference type="EMBL" id="ATP55499.1"/>
    </source>
</evidence>
<keyword evidence="1" id="KW-0812">Transmembrane</keyword>
<dbReference type="OrthoDB" id="9805206at2"/>
<proteinExistence type="predicted"/>
<evidence type="ECO:0008006" key="4">
    <source>
        <dbReference type="Google" id="ProtNLM"/>
    </source>
</evidence>
<feature type="transmembrane region" description="Helical" evidence="1">
    <location>
        <begin position="36"/>
        <end position="55"/>
    </location>
</feature>
<dbReference type="AlphaFoldDB" id="A0A2D1U1M6"/>
<feature type="transmembrane region" description="Helical" evidence="1">
    <location>
        <begin position="102"/>
        <end position="120"/>
    </location>
</feature>
<dbReference type="RefSeq" id="WP_099437447.1">
    <property type="nucleotide sequence ID" value="NZ_CP024091.1"/>
</dbReference>
<protein>
    <recommendedName>
        <fullName evidence="4">DMT family protein</fullName>
    </recommendedName>
</protein>
<dbReference type="KEGG" id="pgs:CPT03_02990"/>
<dbReference type="PIRSF" id="PIRSF021239">
    <property type="entry name" value="UCP021239"/>
    <property type="match status" value="1"/>
</dbReference>
<feature type="transmembrane region" description="Helical" evidence="1">
    <location>
        <begin position="76"/>
        <end position="96"/>
    </location>
</feature>
<reference evidence="2 3" key="1">
    <citation type="submission" date="2017-10" db="EMBL/GenBank/DDBJ databases">
        <title>Whole genome of Pedobacter ginsengisoli T01R-27 isolated from tomato rhizosphere.</title>
        <authorList>
            <person name="Weon H.-Y."/>
            <person name="Lee S.A."/>
            <person name="Sang M.K."/>
            <person name="Song J."/>
        </authorList>
    </citation>
    <scope>NUCLEOTIDE SEQUENCE [LARGE SCALE GENOMIC DNA]</scope>
    <source>
        <strain evidence="2 3">T01R-27</strain>
    </source>
</reference>
<keyword evidence="1" id="KW-1133">Transmembrane helix</keyword>
<evidence type="ECO:0000256" key="1">
    <source>
        <dbReference type="SAM" id="Phobius"/>
    </source>
</evidence>
<accession>A0A2D1U1M6</accession>
<keyword evidence="3" id="KW-1185">Reference proteome</keyword>
<keyword evidence="1" id="KW-0472">Membrane</keyword>
<dbReference type="Proteomes" id="UP000223749">
    <property type="component" value="Chromosome"/>
</dbReference>
<organism evidence="2 3">
    <name type="scientific">Pedobacter ginsengisoli</name>
    <dbReference type="NCBI Taxonomy" id="363852"/>
    <lineage>
        <taxon>Bacteria</taxon>
        <taxon>Pseudomonadati</taxon>
        <taxon>Bacteroidota</taxon>
        <taxon>Sphingobacteriia</taxon>
        <taxon>Sphingobacteriales</taxon>
        <taxon>Sphingobacteriaceae</taxon>
        <taxon>Pedobacter</taxon>
    </lineage>
</organism>
<dbReference type="PANTHER" id="PTHR38482">
    <property type="entry name" value="DMT FAMILY PROTEIN"/>
    <property type="match status" value="1"/>
</dbReference>